<dbReference type="Pfam" id="PF10323">
    <property type="entry name" value="7TM_GPCR_Srv"/>
    <property type="match status" value="2"/>
</dbReference>
<proteinExistence type="predicted"/>
<feature type="transmembrane region" description="Helical" evidence="1">
    <location>
        <begin position="131"/>
        <end position="150"/>
    </location>
</feature>
<dbReference type="GeneID" id="8575805"/>
<evidence type="ECO:0000256" key="1">
    <source>
        <dbReference type="SAM" id="Phobius"/>
    </source>
</evidence>
<dbReference type="GO" id="GO:0016020">
    <property type="term" value="C:membrane"/>
    <property type="evidence" value="ECO:0000318"/>
    <property type="project" value="GO_Central"/>
</dbReference>
<organism evidence="2 3">
    <name type="scientific">Caenorhabditis briggsae</name>
    <dbReference type="NCBI Taxonomy" id="6238"/>
    <lineage>
        <taxon>Eukaryota</taxon>
        <taxon>Metazoa</taxon>
        <taxon>Ecdysozoa</taxon>
        <taxon>Nematoda</taxon>
        <taxon>Chromadorea</taxon>
        <taxon>Rhabditida</taxon>
        <taxon>Rhabditina</taxon>
        <taxon>Rhabditomorpha</taxon>
        <taxon>Rhabditoidea</taxon>
        <taxon>Rhabditidae</taxon>
        <taxon>Peloderinae</taxon>
        <taxon>Caenorhabditis</taxon>
    </lineage>
</organism>
<dbReference type="InterPro" id="IPR052665">
    <property type="entry name" value="Neuropeptide-GPCR"/>
</dbReference>
<dbReference type="CTD" id="8575805"/>
<keyword evidence="1" id="KW-0812">Transmembrane</keyword>
<keyword evidence="1" id="KW-0472">Membrane</keyword>
<feature type="transmembrane region" description="Helical" evidence="1">
    <location>
        <begin position="162"/>
        <end position="181"/>
    </location>
</feature>
<dbReference type="PANTHER" id="PTHR24224:SF12">
    <property type="entry name" value="G-PROTEIN COUPLED RECEPTORS FAMILY 1 PROFILE DOMAIN-CONTAINING PROTEIN-RELATED"/>
    <property type="match status" value="1"/>
</dbReference>
<keyword evidence="1" id="KW-1133">Transmembrane helix</keyword>
<dbReference type="AlphaFoldDB" id="A8XWJ7"/>
<reference evidence="2 3" key="1">
    <citation type="journal article" date="2003" name="PLoS Biol.">
        <title>The genome sequence of Caenorhabditis briggsae: a platform for comparative genomics.</title>
        <authorList>
            <person name="Stein L.D."/>
            <person name="Bao Z."/>
            <person name="Blasiar D."/>
            <person name="Blumenthal T."/>
            <person name="Brent M.R."/>
            <person name="Chen N."/>
            <person name="Chinwalla A."/>
            <person name="Clarke L."/>
            <person name="Clee C."/>
            <person name="Coghlan A."/>
            <person name="Coulson A."/>
            <person name="D'Eustachio P."/>
            <person name="Fitch D.H."/>
            <person name="Fulton L.A."/>
            <person name="Fulton R.E."/>
            <person name="Griffiths-Jones S."/>
            <person name="Harris T.W."/>
            <person name="Hillier L.W."/>
            <person name="Kamath R."/>
            <person name="Kuwabara P.E."/>
            <person name="Mardis E.R."/>
            <person name="Marra M.A."/>
            <person name="Miner T.L."/>
            <person name="Minx P."/>
            <person name="Mullikin J.C."/>
            <person name="Plumb R.W."/>
            <person name="Rogers J."/>
            <person name="Schein J.E."/>
            <person name="Sohrmann M."/>
            <person name="Spieth J."/>
            <person name="Stajich J.E."/>
            <person name="Wei C."/>
            <person name="Willey D."/>
            <person name="Wilson R.K."/>
            <person name="Durbin R."/>
            <person name="Waterston R.H."/>
        </authorList>
    </citation>
    <scope>NUCLEOTIDE SEQUENCE [LARGE SCALE GENOMIC DNA]</scope>
    <source>
        <strain evidence="2 3">AF16</strain>
    </source>
</reference>
<name>A8XWJ7_CAEBR</name>
<dbReference type="InterPro" id="IPR019426">
    <property type="entry name" value="7TM_GPCR_serpentine_rcpt_Srv"/>
</dbReference>
<reference evidence="2 3" key="2">
    <citation type="journal article" date="2011" name="PLoS Genet.">
        <title>Caenorhabditis briggsae recombinant inbred line genotypes reveal inter-strain incompatibility and the evolution of recombination.</title>
        <authorList>
            <person name="Ross J.A."/>
            <person name="Koboldt D.C."/>
            <person name="Staisch J.E."/>
            <person name="Chamberlin H.M."/>
            <person name="Gupta B.P."/>
            <person name="Miller R.D."/>
            <person name="Baird S.E."/>
            <person name="Haag E.S."/>
        </authorList>
    </citation>
    <scope>NUCLEOTIDE SEQUENCE [LARGE SCALE GENOMIC DNA]</scope>
    <source>
        <strain evidence="2 3">AF16</strain>
    </source>
</reference>
<dbReference type="RefSeq" id="XP_045096896.1">
    <property type="nucleotide sequence ID" value="XM_045235348.1"/>
</dbReference>
<evidence type="ECO:0000313" key="4">
    <source>
        <dbReference type="WormBase" id="CBG19834"/>
    </source>
</evidence>
<dbReference type="InParanoid" id="A8XWJ7"/>
<gene>
    <name evidence="2 4" type="ORF">CBG19834</name>
    <name evidence="2" type="ORF">CBG_19834</name>
</gene>
<dbReference type="EMBL" id="HE601481">
    <property type="protein sequence ID" value="CAP37016.2"/>
    <property type="molecule type" value="Genomic_DNA"/>
</dbReference>
<dbReference type="KEGG" id="cbr:CBG_19834"/>
<dbReference type="OMA" id="FRIGAVC"/>
<sequence length="216" mass="25201">MGFYAFQKVSYVLIPDFIFGKQAFLAPFFYNCFFWFIIIRSSGVALLTFHRYLVIVKSFSSLSIFIQKLKFWKIILIYWIPAMVFDSIFYSDSTVQFDSVENLKNIVKSETTLVRPLQRELRLTFQVSLPFGAQLVLLCFMIFANLYAKTGNTEMMVYVRDFFPLANGFLSFISPFTIILFNRDLTKRIRKFACGRSVKDQSEISAKISVVSIKMR</sequence>
<protein>
    <submittedName>
        <fullName evidence="2">Protein CBG19834</fullName>
    </submittedName>
</protein>
<evidence type="ECO:0000313" key="3">
    <source>
        <dbReference type="Proteomes" id="UP000008549"/>
    </source>
</evidence>
<dbReference type="HOGENOM" id="CLU_055887_1_0_1"/>
<dbReference type="eggNOG" id="ENOG502THNB">
    <property type="taxonomic scope" value="Eukaryota"/>
</dbReference>
<dbReference type="Proteomes" id="UP000008549">
    <property type="component" value="Unassembled WGS sequence"/>
</dbReference>
<evidence type="ECO:0000313" key="2">
    <source>
        <dbReference type="EMBL" id="CAP37016.2"/>
    </source>
</evidence>
<dbReference type="PANTHER" id="PTHR24224">
    <property type="entry name" value="CARDIOACCELERATORY PEPTIDE RECEPTOR-RELATED"/>
    <property type="match status" value="1"/>
</dbReference>
<accession>A8XWJ7</accession>
<feature type="transmembrane region" description="Helical" evidence="1">
    <location>
        <begin position="28"/>
        <end position="50"/>
    </location>
</feature>
<keyword evidence="3" id="KW-1185">Reference proteome</keyword>
<dbReference type="WormBase" id="CBG19834">
    <property type="protein sequence ID" value="CBP04701"/>
    <property type="gene ID" value="WBGene00038987"/>
</dbReference>